<gene>
    <name evidence="5" type="ORF">BJX63DRAFT_440696</name>
</gene>
<evidence type="ECO:0000256" key="3">
    <source>
        <dbReference type="ARBA" id="ARBA00022801"/>
    </source>
</evidence>
<organism evidence="5 6">
    <name type="scientific">Aspergillus granulosus</name>
    <dbReference type="NCBI Taxonomy" id="176169"/>
    <lineage>
        <taxon>Eukaryota</taxon>
        <taxon>Fungi</taxon>
        <taxon>Dikarya</taxon>
        <taxon>Ascomycota</taxon>
        <taxon>Pezizomycotina</taxon>
        <taxon>Eurotiomycetes</taxon>
        <taxon>Eurotiomycetidae</taxon>
        <taxon>Eurotiales</taxon>
        <taxon>Aspergillaceae</taxon>
        <taxon>Aspergillus</taxon>
        <taxon>Aspergillus subgen. Nidulantes</taxon>
    </lineage>
</organism>
<evidence type="ECO:0000256" key="4">
    <source>
        <dbReference type="SAM" id="SignalP"/>
    </source>
</evidence>
<name>A0ABR4GUD2_9EURO</name>
<dbReference type="InterPro" id="IPR000560">
    <property type="entry name" value="His_Pase_clade-2"/>
</dbReference>
<dbReference type="Gene3D" id="3.40.50.1240">
    <property type="entry name" value="Phosphoglycerate mutase-like"/>
    <property type="match status" value="1"/>
</dbReference>
<dbReference type="EMBL" id="JBFXLT010000169">
    <property type="protein sequence ID" value="KAL2802675.1"/>
    <property type="molecule type" value="Genomic_DNA"/>
</dbReference>
<dbReference type="InterPro" id="IPR033379">
    <property type="entry name" value="Acid_Pase_AS"/>
</dbReference>
<keyword evidence="4" id="KW-0732">Signal</keyword>
<reference evidence="5 6" key="1">
    <citation type="submission" date="2024-07" db="EMBL/GenBank/DDBJ databases">
        <title>Section-level genome sequencing and comparative genomics of Aspergillus sections Usti and Cavernicolus.</title>
        <authorList>
            <consortium name="Lawrence Berkeley National Laboratory"/>
            <person name="Nybo J.L."/>
            <person name="Vesth T.C."/>
            <person name="Theobald S."/>
            <person name="Frisvad J.C."/>
            <person name="Larsen T.O."/>
            <person name="Kjaerboelling I."/>
            <person name="Rothschild-Mancinelli K."/>
            <person name="Lyhne E.K."/>
            <person name="Kogle M.E."/>
            <person name="Barry K."/>
            <person name="Clum A."/>
            <person name="Na H."/>
            <person name="Ledsgaard L."/>
            <person name="Lin J."/>
            <person name="Lipzen A."/>
            <person name="Kuo A."/>
            <person name="Riley R."/>
            <person name="Mondo S."/>
            <person name="Labutti K."/>
            <person name="Haridas S."/>
            <person name="Pangalinan J."/>
            <person name="Salamov A.A."/>
            <person name="Simmons B.A."/>
            <person name="Magnuson J.K."/>
            <person name="Chen J."/>
            <person name="Drula E."/>
            <person name="Henrissat B."/>
            <person name="Wiebenga A."/>
            <person name="Lubbers R.J."/>
            <person name="Gomes A.C."/>
            <person name="Makela M.R."/>
            <person name="Stajich J."/>
            <person name="Grigoriev I.V."/>
            <person name="Mortensen U.H."/>
            <person name="De Vries R.P."/>
            <person name="Baker S.E."/>
            <person name="Andersen M.R."/>
        </authorList>
    </citation>
    <scope>NUCLEOTIDE SEQUENCE [LARGE SCALE GENOMIC DNA]</scope>
    <source>
        <strain evidence="5 6">CBS 588.65</strain>
    </source>
</reference>
<feature type="chain" id="PRO_5047485181" description="3-phytase" evidence="4">
    <location>
        <begin position="21"/>
        <end position="551"/>
    </location>
</feature>
<comment type="similarity">
    <text evidence="1">Belongs to the histidine acid phosphatase family.</text>
</comment>
<keyword evidence="3" id="KW-0378">Hydrolase</keyword>
<proteinExistence type="inferred from homology"/>
<accession>A0ABR4GUD2</accession>
<evidence type="ECO:0000256" key="2">
    <source>
        <dbReference type="ARBA" id="ARBA00012632"/>
    </source>
</evidence>
<dbReference type="PANTHER" id="PTHR20963">
    <property type="entry name" value="MULTIPLE INOSITOL POLYPHOSPHATE PHOSPHATASE-RELATED"/>
    <property type="match status" value="1"/>
</dbReference>
<keyword evidence="6" id="KW-1185">Reference proteome</keyword>
<dbReference type="PANTHER" id="PTHR20963:SF43">
    <property type="entry name" value="PUTATIVE (AFU_ORTHOLOGUE AFUA_7G01240)-RELATED"/>
    <property type="match status" value="1"/>
</dbReference>
<dbReference type="Proteomes" id="UP001610334">
    <property type="component" value="Unassembled WGS sequence"/>
</dbReference>
<dbReference type="Pfam" id="PF00328">
    <property type="entry name" value="His_Phos_2"/>
    <property type="match status" value="1"/>
</dbReference>
<dbReference type="SUPFAM" id="SSF53254">
    <property type="entry name" value="Phosphoglycerate mutase-like"/>
    <property type="match status" value="1"/>
</dbReference>
<comment type="caution">
    <text evidence="5">The sequence shown here is derived from an EMBL/GenBank/DDBJ whole genome shotgun (WGS) entry which is preliminary data.</text>
</comment>
<evidence type="ECO:0000313" key="5">
    <source>
        <dbReference type="EMBL" id="KAL2802675.1"/>
    </source>
</evidence>
<dbReference type="EC" id="3.1.3.8" evidence="2"/>
<sequence>MRTVSPAILSLLTVAASVDAAVIKSDATTTTTTGTTTQPNWFQTSPVSYQGFTSAGAAPSLAEINPVTFKGQSFVPNEPLQTQEPIKGAHGRNIFKVVGDLSPYFSPEEGFGVDEYPLPSGSRITQMHMLHRHGSRYPSSSEDVPAWAEGILNSTTAGNKFTGDLSFLNDWTYGLGEEMLTAKGREELFESGVLNWYNYGHLYNSSSKLVVRTTTQNRMLKSAENFLAGFFGLDWTENANLLAMIESTGYNNSLIGMYSCTNALRYMASTEFSEPIATWRDIYLKDRTAAFNKLSGSYTWTTSSVYTAQSLCVYETISFGYSNFCQLFTYEEFEHFGYLIDIEFAAMSGFQSPTGRAQGIAWVEEFLARIEGHLLETTQTNANMTLDTNPVTFPVSQNLYLDFTHDAGIIAAITALGFIQFSVFLPATGPPKNQQFSSSTLVPFAARMNIEIIKTPHQVKAKRPTGSQADKNAYVAGTKEATYIHFIQNQRTIPLHRSFQECPERDDGWCELSTFLKVQKQSLAKSRFQYSCFGDYNSTSYGAVTDGAPIN</sequence>
<dbReference type="CDD" id="cd07061">
    <property type="entry name" value="HP_HAP_like"/>
    <property type="match status" value="1"/>
</dbReference>
<dbReference type="PROSITE" id="PS00616">
    <property type="entry name" value="HIS_ACID_PHOSPHAT_1"/>
    <property type="match status" value="1"/>
</dbReference>
<evidence type="ECO:0000313" key="6">
    <source>
        <dbReference type="Proteomes" id="UP001610334"/>
    </source>
</evidence>
<feature type="signal peptide" evidence="4">
    <location>
        <begin position="1"/>
        <end position="20"/>
    </location>
</feature>
<dbReference type="InterPro" id="IPR029033">
    <property type="entry name" value="His_PPase_superfam"/>
</dbReference>
<protein>
    <recommendedName>
        <fullName evidence="2">3-phytase</fullName>
        <ecNumber evidence="2">3.1.3.8</ecNumber>
    </recommendedName>
</protein>
<evidence type="ECO:0000256" key="1">
    <source>
        <dbReference type="ARBA" id="ARBA00005375"/>
    </source>
</evidence>